<gene>
    <name evidence="1" type="ORF">HCN44_001919</name>
</gene>
<evidence type="ECO:0000313" key="1">
    <source>
        <dbReference type="EMBL" id="KAF7996287.1"/>
    </source>
</evidence>
<comment type="caution">
    <text evidence="1">The sequence shown here is derived from an EMBL/GenBank/DDBJ whole genome shotgun (WGS) entry which is preliminary data.</text>
</comment>
<name>A0A835CUC6_APHGI</name>
<evidence type="ECO:0000313" key="2">
    <source>
        <dbReference type="Proteomes" id="UP000639338"/>
    </source>
</evidence>
<reference evidence="1 2" key="1">
    <citation type="submission" date="2020-08" db="EMBL/GenBank/DDBJ databases">
        <title>Aphidius gifuensis genome sequencing and assembly.</title>
        <authorList>
            <person name="Du Z."/>
        </authorList>
    </citation>
    <scope>NUCLEOTIDE SEQUENCE [LARGE SCALE GENOMIC DNA]</scope>
    <source>
        <strain evidence="1">YNYX2018</strain>
        <tissue evidence="1">Adults</tissue>
    </source>
</reference>
<proteinExistence type="predicted"/>
<dbReference type="Proteomes" id="UP000639338">
    <property type="component" value="Unassembled WGS sequence"/>
</dbReference>
<dbReference type="EMBL" id="JACMRX010000001">
    <property type="protein sequence ID" value="KAF7996287.1"/>
    <property type="molecule type" value="Genomic_DNA"/>
</dbReference>
<dbReference type="AlphaFoldDB" id="A0A835CUC6"/>
<sequence length="480" mass="54227">MSAISRMTLRLVGTAKYTTNNSTYRQSMMLTPNRLNHSIFQPNNLNNTDSEKLQNTQTNEISTNFWTTIRAAKKKILAIFGKEIKTSNISDFEVTLGSSRASLFSQEIEENFILKHVVDVKAHISPLKIAKNGGVHTPRKLDYDIAISPVKITSDPMQSGFNETDAPDGSEKMKLHFPMSVSLENQQIIKIKDSDDTFTVYHTIDIEAFDKNLPEFLANRKKYIVPGIGILEIALESGDLLIQPKYSRNKRCIFPSIFRTELNGKSINPRSNVTHEKEMAFKVGKWWNASLPGDSLVLRYNHNKFFILKHVVDVKAHISPLKIAKNSGVHTPRELDFNVAISPVKITSDPMQSSFNETDAPDGSEKMKLHFPMSVSLENQQIIKIKDSDDTFTVFHTIDIDAYEEKLPEIFSSHEIKKTSQIGIFEIALKSGDLLIQPKYSSNGSIMMKQKVYIKIDVNGEIPSILVCPRLKNFHGPEIN</sequence>
<accession>A0A835CUC6</accession>
<organism evidence="1 2">
    <name type="scientific">Aphidius gifuensis</name>
    <name type="common">Parasitoid wasp</name>
    <dbReference type="NCBI Taxonomy" id="684658"/>
    <lineage>
        <taxon>Eukaryota</taxon>
        <taxon>Metazoa</taxon>
        <taxon>Ecdysozoa</taxon>
        <taxon>Arthropoda</taxon>
        <taxon>Hexapoda</taxon>
        <taxon>Insecta</taxon>
        <taxon>Pterygota</taxon>
        <taxon>Neoptera</taxon>
        <taxon>Endopterygota</taxon>
        <taxon>Hymenoptera</taxon>
        <taxon>Apocrita</taxon>
        <taxon>Ichneumonoidea</taxon>
        <taxon>Braconidae</taxon>
        <taxon>Aphidiinae</taxon>
        <taxon>Aphidius</taxon>
    </lineage>
</organism>
<protein>
    <submittedName>
        <fullName evidence="1">Uncharacterized protein</fullName>
    </submittedName>
</protein>
<keyword evidence="2" id="KW-1185">Reference proteome</keyword>